<dbReference type="EMBL" id="AMYB01000007">
    <property type="protein sequence ID" value="OAD00551.1"/>
    <property type="molecule type" value="Genomic_DNA"/>
</dbReference>
<evidence type="ECO:0000313" key="2">
    <source>
        <dbReference type="Proteomes" id="UP000077051"/>
    </source>
</evidence>
<reference evidence="1 2" key="1">
    <citation type="submission" date="2015-06" db="EMBL/GenBank/DDBJ databases">
        <title>Expansion of signal transduction pathways in fungi by whole-genome duplication.</title>
        <authorList>
            <consortium name="DOE Joint Genome Institute"/>
            <person name="Corrochano L.M."/>
            <person name="Kuo A."/>
            <person name="Marcet-Houben M."/>
            <person name="Polaino S."/>
            <person name="Salamov A."/>
            <person name="Villalobos J.M."/>
            <person name="Alvarez M.I."/>
            <person name="Avalos J."/>
            <person name="Benito E.P."/>
            <person name="Benoit I."/>
            <person name="Burger G."/>
            <person name="Camino L.P."/>
            <person name="Canovas D."/>
            <person name="Cerda-Olmedo E."/>
            <person name="Cheng J.-F."/>
            <person name="Dominguez A."/>
            <person name="Elias M."/>
            <person name="Eslava A.P."/>
            <person name="Glaser F."/>
            <person name="Grimwood J."/>
            <person name="Gutierrez G."/>
            <person name="Heitman J."/>
            <person name="Henrissat B."/>
            <person name="Iturriaga E.A."/>
            <person name="Lang B.F."/>
            <person name="Lavin J.L."/>
            <person name="Lee S."/>
            <person name="Li W."/>
            <person name="Lindquist E."/>
            <person name="Lopez-Garcia S."/>
            <person name="Luque E.M."/>
            <person name="Marcos A.T."/>
            <person name="Martin J."/>
            <person name="Mccluskey K."/>
            <person name="Medina H.R."/>
            <person name="Miralles-Duran A."/>
            <person name="Miyazaki A."/>
            <person name="Munoz-Torres E."/>
            <person name="Oguiza J.A."/>
            <person name="Ohm R."/>
            <person name="Olmedo M."/>
            <person name="Orejas M."/>
            <person name="Ortiz-Castellanos L."/>
            <person name="Pisabarro A.G."/>
            <person name="Rodriguez-Romero J."/>
            <person name="Ruiz-Herrera J."/>
            <person name="Ruiz-Vazquez R."/>
            <person name="Sanz C."/>
            <person name="Schackwitz W."/>
            <person name="Schmutz J."/>
            <person name="Shahriari M."/>
            <person name="Shelest E."/>
            <person name="Silva-Franco F."/>
            <person name="Soanes D."/>
            <person name="Syed K."/>
            <person name="Tagua V.G."/>
            <person name="Talbot N.J."/>
            <person name="Thon M."/>
            <person name="De Vries R.P."/>
            <person name="Wiebenga A."/>
            <person name="Yadav J.S."/>
            <person name="Braun E.L."/>
            <person name="Baker S."/>
            <person name="Garre V."/>
            <person name="Horwitz B."/>
            <person name="Torres-Martinez S."/>
            <person name="Idnurm A."/>
            <person name="Herrera-Estrella A."/>
            <person name="Gabaldon T."/>
            <person name="Grigoriev I.V."/>
        </authorList>
    </citation>
    <scope>NUCLEOTIDE SEQUENCE [LARGE SCALE GENOMIC DNA]</scope>
    <source>
        <strain evidence="1 2">CBS 277.49</strain>
    </source>
</reference>
<dbReference type="AlphaFoldDB" id="A0A168IZA4"/>
<dbReference type="Proteomes" id="UP000077051">
    <property type="component" value="Unassembled WGS sequence"/>
</dbReference>
<organism evidence="1 2">
    <name type="scientific">Mucor lusitanicus CBS 277.49</name>
    <dbReference type="NCBI Taxonomy" id="747725"/>
    <lineage>
        <taxon>Eukaryota</taxon>
        <taxon>Fungi</taxon>
        <taxon>Fungi incertae sedis</taxon>
        <taxon>Mucoromycota</taxon>
        <taxon>Mucoromycotina</taxon>
        <taxon>Mucoromycetes</taxon>
        <taxon>Mucorales</taxon>
        <taxon>Mucorineae</taxon>
        <taxon>Mucoraceae</taxon>
        <taxon>Mucor</taxon>
    </lineage>
</organism>
<accession>A0A168IZA4</accession>
<dbReference type="VEuPathDB" id="FungiDB:MUCCIDRAFT_166329"/>
<sequence length="190" mass="22368">MTLISNLNILERIPAKLLPGKPYSKLILEVAKMIFKSHPLEILLNIARYLVGGTSNTLLTLVIQALEIDHRILPRSGKRILYTQEWLYVAVVYNISIIWWDIYYDDRFSWVDANFGELDLPEVERNTTWLITPDRYTSPEDVIYDNFMLIIRDLMVPENRNNWQYMDEYAVAFALTDQINIKGYSKMKMN</sequence>
<protein>
    <submittedName>
        <fullName evidence="1">Uncharacterized protein</fullName>
    </submittedName>
</protein>
<gene>
    <name evidence="1" type="ORF">MUCCIDRAFT_166329</name>
</gene>
<proteinExistence type="predicted"/>
<evidence type="ECO:0000313" key="1">
    <source>
        <dbReference type="EMBL" id="OAD00551.1"/>
    </source>
</evidence>
<name>A0A168IZA4_MUCCL</name>
<keyword evidence="2" id="KW-1185">Reference proteome</keyword>
<comment type="caution">
    <text evidence="1">The sequence shown here is derived from an EMBL/GenBank/DDBJ whole genome shotgun (WGS) entry which is preliminary data.</text>
</comment>